<dbReference type="EMBL" id="JOJR01000224">
    <property type="protein sequence ID" value="RCN41737.1"/>
    <property type="molecule type" value="Genomic_DNA"/>
</dbReference>
<protein>
    <submittedName>
        <fullName evidence="1">Uncharacterized protein</fullName>
    </submittedName>
</protein>
<gene>
    <name evidence="1" type="ORF">ANCCAN_12342</name>
</gene>
<evidence type="ECO:0000313" key="1">
    <source>
        <dbReference type="EMBL" id="RCN41737.1"/>
    </source>
</evidence>
<evidence type="ECO:0000313" key="2">
    <source>
        <dbReference type="Proteomes" id="UP000252519"/>
    </source>
</evidence>
<sequence>MSNLCFSDLVQIGQERLYDDEPYLPRIRVFPKIDYDPDPLRIPIFRDSDDDYIYIRKRVKVPGRKKIRVRVPRVDLGELYLEVLFFAKSSERDERLARLLQYCQDVN</sequence>
<name>A0A368GFY1_ANCCA</name>
<dbReference type="AlphaFoldDB" id="A0A368GFY1"/>
<organism evidence="1 2">
    <name type="scientific">Ancylostoma caninum</name>
    <name type="common">Dog hookworm</name>
    <dbReference type="NCBI Taxonomy" id="29170"/>
    <lineage>
        <taxon>Eukaryota</taxon>
        <taxon>Metazoa</taxon>
        <taxon>Ecdysozoa</taxon>
        <taxon>Nematoda</taxon>
        <taxon>Chromadorea</taxon>
        <taxon>Rhabditida</taxon>
        <taxon>Rhabditina</taxon>
        <taxon>Rhabditomorpha</taxon>
        <taxon>Strongyloidea</taxon>
        <taxon>Ancylostomatidae</taxon>
        <taxon>Ancylostomatinae</taxon>
        <taxon>Ancylostoma</taxon>
    </lineage>
</organism>
<reference evidence="1 2" key="1">
    <citation type="submission" date="2014-10" db="EMBL/GenBank/DDBJ databases">
        <title>Draft genome of the hookworm Ancylostoma caninum.</title>
        <authorList>
            <person name="Mitreva M."/>
        </authorList>
    </citation>
    <scope>NUCLEOTIDE SEQUENCE [LARGE SCALE GENOMIC DNA]</scope>
    <source>
        <strain evidence="1 2">Baltimore</strain>
    </source>
</reference>
<dbReference type="Proteomes" id="UP000252519">
    <property type="component" value="Unassembled WGS sequence"/>
</dbReference>
<comment type="caution">
    <text evidence="1">The sequence shown here is derived from an EMBL/GenBank/DDBJ whole genome shotgun (WGS) entry which is preliminary data.</text>
</comment>
<accession>A0A368GFY1</accession>
<proteinExistence type="predicted"/>
<keyword evidence="2" id="KW-1185">Reference proteome</keyword>